<dbReference type="EMBL" id="CP158375">
    <property type="protein sequence ID" value="XDO96095.1"/>
    <property type="molecule type" value="Genomic_DNA"/>
</dbReference>
<evidence type="ECO:0000256" key="4">
    <source>
        <dbReference type="SAM" id="SignalP"/>
    </source>
</evidence>
<dbReference type="GO" id="GO:0030655">
    <property type="term" value="P:beta-lactam antibiotic catabolic process"/>
    <property type="evidence" value="ECO:0007669"/>
    <property type="project" value="InterPro"/>
</dbReference>
<dbReference type="PANTHER" id="PTHR35333">
    <property type="entry name" value="BETA-LACTAMASE"/>
    <property type="match status" value="1"/>
</dbReference>
<reference evidence="6" key="1">
    <citation type="submission" date="2024-06" db="EMBL/GenBank/DDBJ databases">
        <title>Caulobacter inopinatus, sp. nov.</title>
        <authorList>
            <person name="Donachie S.P."/>
        </authorList>
    </citation>
    <scope>NUCLEOTIDE SEQUENCE</scope>
    <source>
        <strain evidence="6">73W</strain>
    </source>
</reference>
<name>A0AB39KQW1_9CAUL</name>
<organism evidence="6">
    <name type="scientific">Caulobacter sp. 73W</name>
    <dbReference type="NCBI Taxonomy" id="3161137"/>
    <lineage>
        <taxon>Bacteria</taxon>
        <taxon>Pseudomonadati</taxon>
        <taxon>Pseudomonadota</taxon>
        <taxon>Alphaproteobacteria</taxon>
        <taxon>Caulobacterales</taxon>
        <taxon>Caulobacteraceae</taxon>
        <taxon>Caulobacter</taxon>
    </lineage>
</organism>
<dbReference type="GO" id="GO:0008800">
    <property type="term" value="F:beta-lactamase activity"/>
    <property type="evidence" value="ECO:0007669"/>
    <property type="project" value="UniProtKB-EC"/>
</dbReference>
<comment type="catalytic activity">
    <reaction evidence="1">
        <text>a beta-lactam + H2O = a substituted beta-amino acid</text>
        <dbReference type="Rhea" id="RHEA:20401"/>
        <dbReference type="ChEBI" id="CHEBI:15377"/>
        <dbReference type="ChEBI" id="CHEBI:35627"/>
        <dbReference type="ChEBI" id="CHEBI:140347"/>
        <dbReference type="EC" id="3.5.2.6"/>
    </reaction>
</comment>
<proteinExistence type="inferred from homology"/>
<dbReference type="InterPro" id="IPR045155">
    <property type="entry name" value="Beta-lactam_cat"/>
</dbReference>
<feature type="chain" id="PRO_5044327627" description="beta-lactamase" evidence="4">
    <location>
        <begin position="21"/>
        <end position="338"/>
    </location>
</feature>
<comment type="similarity">
    <text evidence="2">Belongs to the class-A beta-lactamase family.</text>
</comment>
<evidence type="ECO:0000313" key="6">
    <source>
        <dbReference type="EMBL" id="XDO96095.1"/>
    </source>
</evidence>
<evidence type="ECO:0000256" key="3">
    <source>
        <dbReference type="ARBA" id="ARBA00012865"/>
    </source>
</evidence>
<dbReference type="EC" id="3.5.2.6" evidence="3"/>
<dbReference type="RefSeq" id="WP_369058950.1">
    <property type="nucleotide sequence ID" value="NZ_CP158375.1"/>
</dbReference>
<dbReference type="InterPro" id="IPR000871">
    <property type="entry name" value="Beta-lactam_class-A"/>
</dbReference>
<evidence type="ECO:0000256" key="1">
    <source>
        <dbReference type="ARBA" id="ARBA00001526"/>
    </source>
</evidence>
<protein>
    <recommendedName>
        <fullName evidence="3">beta-lactamase</fullName>
        <ecNumber evidence="3">3.5.2.6</ecNumber>
    </recommendedName>
</protein>
<feature type="signal peptide" evidence="4">
    <location>
        <begin position="1"/>
        <end position="20"/>
    </location>
</feature>
<dbReference type="AlphaFoldDB" id="A0AB39KQW1"/>
<dbReference type="Pfam" id="PF13354">
    <property type="entry name" value="Beta-lactamase2"/>
    <property type="match status" value="1"/>
</dbReference>
<dbReference type="SUPFAM" id="SSF56601">
    <property type="entry name" value="beta-lactamase/transpeptidase-like"/>
    <property type="match status" value="1"/>
</dbReference>
<dbReference type="Gene3D" id="3.40.710.10">
    <property type="entry name" value="DD-peptidase/beta-lactamase superfamily"/>
    <property type="match status" value="1"/>
</dbReference>
<feature type="domain" description="Beta-lactamase class A catalytic" evidence="5">
    <location>
        <begin position="55"/>
        <end position="311"/>
    </location>
</feature>
<evidence type="ECO:0000256" key="2">
    <source>
        <dbReference type="ARBA" id="ARBA00009009"/>
    </source>
</evidence>
<keyword evidence="6" id="KW-0378">Hydrolase</keyword>
<keyword evidence="4" id="KW-0732">Signal</keyword>
<accession>A0AB39KQW1</accession>
<sequence>MMSFSRRAVLLAPLLAAACAKSVVMEVSGEGMDLAQLDREVGAAAKRAAPGVLGAAITDLGNADVWLHNGDRPFPLDGAASLLIVAAVLDEAIGGRVNLNEPIAVRDVDLSPPPSVVAAAWPRRDRYRVEELLPLALDGDRTACDLLMKRIGGPGVVTAWIQQKRLKGIRVDRYFRELEVERLGLPSFRADWRTEQAFIAAIDAVSERRRNAAAEAYLRDPRDTATPRAAMDFLVALHNAELVARPATNQLLTLMRAKGHGTNLLRAGLRRDADLAHASGVGRRDLGRTSAVNDIGLYRQAGGQGLAVAVFLSGSPQPMDAQAAVIADVGRAALASRG</sequence>
<dbReference type="GO" id="GO:0046677">
    <property type="term" value="P:response to antibiotic"/>
    <property type="evidence" value="ECO:0007669"/>
    <property type="project" value="InterPro"/>
</dbReference>
<gene>
    <name evidence="6" type="ORF">ABOZ73_15035</name>
</gene>
<dbReference type="PROSITE" id="PS51257">
    <property type="entry name" value="PROKAR_LIPOPROTEIN"/>
    <property type="match status" value="1"/>
</dbReference>
<dbReference type="InterPro" id="IPR012338">
    <property type="entry name" value="Beta-lactam/transpept-like"/>
</dbReference>
<dbReference type="PANTHER" id="PTHR35333:SF3">
    <property type="entry name" value="BETA-LACTAMASE-TYPE TRANSPEPTIDASE FOLD CONTAINING PROTEIN"/>
    <property type="match status" value="1"/>
</dbReference>
<evidence type="ECO:0000259" key="5">
    <source>
        <dbReference type="Pfam" id="PF13354"/>
    </source>
</evidence>